<keyword evidence="2 6" id="KW-0812">Transmembrane</keyword>
<evidence type="ECO:0000259" key="7">
    <source>
        <dbReference type="Pfam" id="PF06398"/>
    </source>
</evidence>
<name>A0A2R6NIK7_9APHY</name>
<feature type="domain" description="TECPR1-like DysF" evidence="7">
    <location>
        <begin position="19"/>
        <end position="421"/>
    </location>
</feature>
<dbReference type="STRING" id="98765.A0A2R6NIK7"/>
<evidence type="ECO:0000256" key="3">
    <source>
        <dbReference type="ARBA" id="ARBA00022989"/>
    </source>
</evidence>
<dbReference type="PANTHER" id="PTHR31679:SF2">
    <property type="entry name" value="PEROXISOMAL MEMBRANE PROTEIN PEX30-RELATED"/>
    <property type="match status" value="1"/>
</dbReference>
<dbReference type="AlphaFoldDB" id="A0A2R6NIK7"/>
<keyword evidence="4 6" id="KW-0472">Membrane</keyword>
<keyword evidence="9" id="KW-1185">Reference proteome</keyword>
<keyword evidence="3 6" id="KW-1133">Transmembrane helix</keyword>
<feature type="transmembrane region" description="Helical" evidence="6">
    <location>
        <begin position="59"/>
        <end position="87"/>
    </location>
</feature>
<accession>A0A2R6NIK7</accession>
<dbReference type="GO" id="GO:0007031">
    <property type="term" value="P:peroxisome organization"/>
    <property type="evidence" value="ECO:0007669"/>
    <property type="project" value="TreeGrafter"/>
</dbReference>
<comment type="caution">
    <text evidence="8">The sequence shown here is derived from an EMBL/GenBank/DDBJ whole genome shotgun (WGS) entry which is preliminary data.</text>
</comment>
<dbReference type="EMBL" id="MLYV02001209">
    <property type="protein sequence ID" value="PSR72180.1"/>
    <property type="molecule type" value="Genomic_DNA"/>
</dbReference>
<organism evidence="8 9">
    <name type="scientific">Hermanssonia centrifuga</name>
    <dbReference type="NCBI Taxonomy" id="98765"/>
    <lineage>
        <taxon>Eukaryota</taxon>
        <taxon>Fungi</taxon>
        <taxon>Dikarya</taxon>
        <taxon>Basidiomycota</taxon>
        <taxon>Agaricomycotina</taxon>
        <taxon>Agaricomycetes</taxon>
        <taxon>Polyporales</taxon>
        <taxon>Meruliaceae</taxon>
        <taxon>Hermanssonia</taxon>
    </lineage>
</organism>
<dbReference type="PANTHER" id="PTHR31679">
    <property type="entry name" value="PEROXISOMAL MEMBRANE PROTEIN PEX30-RELATED"/>
    <property type="match status" value="1"/>
</dbReference>
<dbReference type="GO" id="GO:0005778">
    <property type="term" value="C:peroxisomal membrane"/>
    <property type="evidence" value="ECO:0007669"/>
    <property type="project" value="UniProtKB-ARBA"/>
</dbReference>
<dbReference type="InterPro" id="IPR010482">
    <property type="entry name" value="TECPR1-like_DysF"/>
</dbReference>
<dbReference type="Proteomes" id="UP000186601">
    <property type="component" value="Unassembled WGS sequence"/>
</dbReference>
<dbReference type="InterPro" id="IPR052646">
    <property type="entry name" value="Peroxisomal_PEX28-32"/>
</dbReference>
<comment type="subcellular location">
    <subcellularLocation>
        <location evidence="1">Endomembrane system</location>
    </subcellularLocation>
</comment>
<proteinExistence type="predicted"/>
<feature type="region of interest" description="Disordered" evidence="5">
    <location>
        <begin position="348"/>
        <end position="400"/>
    </location>
</feature>
<evidence type="ECO:0000256" key="1">
    <source>
        <dbReference type="ARBA" id="ARBA00004308"/>
    </source>
</evidence>
<feature type="compositionally biased region" description="Basic and acidic residues" evidence="5">
    <location>
        <begin position="361"/>
        <end position="381"/>
    </location>
</feature>
<dbReference type="OrthoDB" id="5586090at2759"/>
<reference evidence="8 9" key="1">
    <citation type="submission" date="2018-02" db="EMBL/GenBank/DDBJ databases">
        <title>Genome sequence of the basidiomycete white-rot fungus Phlebia centrifuga.</title>
        <authorList>
            <person name="Granchi Z."/>
            <person name="Peng M."/>
            <person name="de Vries R.P."/>
            <person name="Hilden K."/>
            <person name="Makela M.R."/>
            <person name="Grigoriev I."/>
            <person name="Riley R."/>
        </authorList>
    </citation>
    <scope>NUCLEOTIDE SEQUENCE [LARGE SCALE GENOMIC DNA]</scope>
    <source>
        <strain evidence="8 9">FBCC195</strain>
    </source>
</reference>
<evidence type="ECO:0000313" key="8">
    <source>
        <dbReference type="EMBL" id="PSR72180.1"/>
    </source>
</evidence>
<evidence type="ECO:0000256" key="2">
    <source>
        <dbReference type="ARBA" id="ARBA00022692"/>
    </source>
</evidence>
<protein>
    <recommendedName>
        <fullName evidence="7">TECPR1-like DysF domain-containing protein</fullName>
    </recommendedName>
</protein>
<evidence type="ECO:0000313" key="9">
    <source>
        <dbReference type="Proteomes" id="UP000186601"/>
    </source>
</evidence>
<feature type="transmembrane region" description="Helical" evidence="6">
    <location>
        <begin position="145"/>
        <end position="170"/>
    </location>
</feature>
<dbReference type="GO" id="GO:0012505">
    <property type="term" value="C:endomembrane system"/>
    <property type="evidence" value="ECO:0007669"/>
    <property type="project" value="UniProtKB-SubCell"/>
</dbReference>
<evidence type="ECO:0000256" key="5">
    <source>
        <dbReference type="SAM" id="MobiDB-lite"/>
    </source>
</evidence>
<sequence>MLKLVPDSNKAPLAEFLNTLPSPLTVVLVNLGPSIARLRRFLEILSWKTSWEDSCLALALWWAGCLLSGLTLRYLLPLLIIAVSFLLRWTSSNDVLPVTASEDSLHQTITDLTTIYSLLPRVTFATTSIPIFPVKRTLRILGIIYIPYLFISYFIRLRILIAVGGTILLTWRARWASLIRGAFWRSAYFRWITYYAWALISGTPLPARTSSIQTSGLSSGPISTNSSRPTNTIRFLFAVYENQRWWMGLDWTAALLPSERPSWCTSAQQPVSPPVAFNLPTSTTVYLPDPVRKGARVRRTARWTWEEPEWRVVVRKEGSGVTRVERPLPSLVEEGASASAGRILKAAGRMRQASLGGEGSSPERQKEGGDSDGKAADKKDDASDEEPYTDADGWVYGDNKWEGGSARGGIGKYTRYRRWTRVAVLTETVEAVENGEVGIQRDELPNEIIVQGSENNPANAAQVIPLATQGHIAIEDDGSRLRRRLKAAVTAASQH</sequence>
<evidence type="ECO:0000256" key="6">
    <source>
        <dbReference type="SAM" id="Phobius"/>
    </source>
</evidence>
<gene>
    <name evidence="8" type="ORF">PHLCEN_2v11972</name>
</gene>
<dbReference type="Pfam" id="PF06398">
    <property type="entry name" value="Pex24p"/>
    <property type="match status" value="1"/>
</dbReference>
<evidence type="ECO:0000256" key="4">
    <source>
        <dbReference type="ARBA" id="ARBA00023136"/>
    </source>
</evidence>